<dbReference type="EMBL" id="CABD030110716">
    <property type="status" value="NOT_ANNOTATED_CDS"/>
    <property type="molecule type" value="Genomic_DNA"/>
</dbReference>
<proteinExistence type="predicted"/>
<reference evidence="2" key="3">
    <citation type="submission" date="2025-08" db="UniProtKB">
        <authorList>
            <consortium name="Ensembl"/>
        </authorList>
    </citation>
    <scope>IDENTIFICATION</scope>
</reference>
<reference evidence="2 3" key="2">
    <citation type="journal article" date="2012" name="Nature">
        <title>Insights into hominid evolution from the gorilla genome sequence.</title>
        <authorList>
            <person name="Scally A."/>
            <person name="Dutheil J.Y."/>
            <person name="Hillier L.W."/>
            <person name="Jordan G.E."/>
            <person name="Goodhead I."/>
            <person name="Herrero J."/>
            <person name="Hobolth A."/>
            <person name="Lappalainen T."/>
            <person name="Mailund T."/>
            <person name="Marques-Bonet T."/>
            <person name="McCarthy S."/>
            <person name="Montgomery S.H."/>
            <person name="Schwalie P.C."/>
            <person name="Tang Y.A."/>
            <person name="Ward M.C."/>
            <person name="Xue Y."/>
            <person name="Yngvadottir B."/>
            <person name="Alkan C."/>
            <person name="Andersen L.N."/>
            <person name="Ayub Q."/>
            <person name="Ball E.V."/>
            <person name="Beal K."/>
            <person name="Bradley B.J."/>
            <person name="Chen Y."/>
            <person name="Clee C.M."/>
            <person name="Fitzgerald S."/>
            <person name="Graves T.A."/>
            <person name="Gu Y."/>
            <person name="Heath P."/>
            <person name="Heger A."/>
            <person name="Karakoc E."/>
            <person name="Kolb-Kokocinski A."/>
            <person name="Laird G.K."/>
            <person name="Lunter G."/>
            <person name="Meader S."/>
            <person name="Mort M."/>
            <person name="Mullikin J.C."/>
            <person name="Munch K."/>
            <person name="O'Connor T.D."/>
            <person name="Phillips A.D."/>
            <person name="Prado-Martinez J."/>
            <person name="Rogers A.S."/>
            <person name="Sajjadian S."/>
            <person name="Schmidt D."/>
            <person name="Shaw K."/>
            <person name="Simpson J.T."/>
            <person name="Stenson P.D."/>
            <person name="Turner D.J."/>
            <person name="Vigilant L."/>
            <person name="Vilella A.J."/>
            <person name="Whitener W."/>
            <person name="Zhu B."/>
            <person name="Cooper D.N."/>
            <person name="de Jong P."/>
            <person name="Dermitzakis E.T."/>
            <person name="Eichler E.E."/>
            <person name="Flicek P."/>
            <person name="Goldman N."/>
            <person name="Mundy N.I."/>
            <person name="Ning Z."/>
            <person name="Odom D.T."/>
            <person name="Ponting C.P."/>
            <person name="Quail M.A."/>
            <person name="Ryder O.A."/>
            <person name="Searle S.M."/>
            <person name="Warren W.C."/>
            <person name="Wilson R.K."/>
            <person name="Schierup M.H."/>
            <person name="Rogers J."/>
            <person name="Tyler-Smith C."/>
            <person name="Durbin R."/>
        </authorList>
    </citation>
    <scope>NUCLEOTIDE SEQUENCE [LARGE SCALE GENOMIC DNA]</scope>
</reference>
<reference evidence="2" key="4">
    <citation type="submission" date="2025-09" db="UniProtKB">
        <authorList>
            <consortium name="Ensembl"/>
        </authorList>
    </citation>
    <scope>IDENTIFICATION</scope>
</reference>
<name>A0A2I2ZFR8_GORGO</name>
<dbReference type="Proteomes" id="UP000001519">
    <property type="component" value="Chromosome 19"/>
</dbReference>
<protein>
    <submittedName>
        <fullName evidence="2">Uncharacterized protein</fullName>
    </submittedName>
</protein>
<dbReference type="Bgee" id="ENSGGOG00000040102">
    <property type="expression patterns" value="Expressed in multicellular organism"/>
</dbReference>
<keyword evidence="3" id="KW-1185">Reference proteome</keyword>
<dbReference type="OMA" id="RGCIRCQ"/>
<dbReference type="InParanoid" id="A0A2I2ZFR8"/>
<dbReference type="GeneTree" id="ENSGT01120000272533"/>
<accession>A0A2I2ZFR8</accession>
<dbReference type="Ensembl" id="ENSGGOT00000058029.1">
    <property type="protein sequence ID" value="ENSGGOP00000045917.1"/>
    <property type="gene ID" value="ENSGGOG00000040102.1"/>
</dbReference>
<evidence type="ECO:0000256" key="1">
    <source>
        <dbReference type="SAM" id="MobiDB-lite"/>
    </source>
</evidence>
<feature type="compositionally biased region" description="Low complexity" evidence="1">
    <location>
        <begin position="141"/>
        <end position="159"/>
    </location>
</feature>
<dbReference type="AlphaFoldDB" id="A0A2I2ZFR8"/>
<feature type="compositionally biased region" description="Gly residues" evidence="1">
    <location>
        <begin position="95"/>
        <end position="109"/>
    </location>
</feature>
<evidence type="ECO:0000313" key="3">
    <source>
        <dbReference type="Proteomes" id="UP000001519"/>
    </source>
</evidence>
<organism evidence="2 3">
    <name type="scientific">Gorilla gorilla gorilla</name>
    <name type="common">Western lowland gorilla</name>
    <dbReference type="NCBI Taxonomy" id="9595"/>
    <lineage>
        <taxon>Eukaryota</taxon>
        <taxon>Metazoa</taxon>
        <taxon>Chordata</taxon>
        <taxon>Craniata</taxon>
        <taxon>Vertebrata</taxon>
        <taxon>Euteleostomi</taxon>
        <taxon>Mammalia</taxon>
        <taxon>Eutheria</taxon>
        <taxon>Euarchontoglires</taxon>
        <taxon>Primates</taxon>
        <taxon>Haplorrhini</taxon>
        <taxon>Catarrhini</taxon>
        <taxon>Hominidae</taxon>
        <taxon>Gorilla</taxon>
    </lineage>
</organism>
<evidence type="ECO:0000313" key="2">
    <source>
        <dbReference type="Ensembl" id="ENSGGOP00000045917.1"/>
    </source>
</evidence>
<sequence length="159" mass="16431">MSRASFTSSSSWYSASCCCITSRISVISCSLASSIFRNLSRSPAMASSSSRMRSSAALACGGGGRRRSGQPVGHKAQVILRLREMGPYRRLGQRPGLGMGRTGGEGRGIAGRPRGCIRCQEARAPRPAHPGQGPEVGPGGPQTVALRSSPASGGRRAGS</sequence>
<reference evidence="3" key="1">
    <citation type="submission" date="2011-05" db="EMBL/GenBank/DDBJ databases">
        <title>Insights into the evolution of the great apes provided by the gorilla genome.</title>
        <authorList>
            <person name="Scally A."/>
        </authorList>
    </citation>
    <scope>NUCLEOTIDE SEQUENCE [LARGE SCALE GENOMIC DNA]</scope>
</reference>
<feature type="region of interest" description="Disordered" evidence="1">
    <location>
        <begin position="90"/>
        <end position="159"/>
    </location>
</feature>